<dbReference type="PANTHER" id="PTHR22993:SF9">
    <property type="entry name" value="FORMAMIDOPYRIMIDINE-DNA GLYCOSYLASE"/>
    <property type="match status" value="1"/>
</dbReference>
<dbReference type="Pfam" id="PF01149">
    <property type="entry name" value="Fapy_DNA_glyco"/>
    <property type="match status" value="1"/>
</dbReference>
<dbReference type="GO" id="GO:0003684">
    <property type="term" value="F:damaged DNA binding"/>
    <property type="evidence" value="ECO:0007669"/>
    <property type="project" value="InterPro"/>
</dbReference>
<evidence type="ECO:0000256" key="7">
    <source>
        <dbReference type="ARBA" id="ARBA00022771"/>
    </source>
</evidence>
<dbReference type="GO" id="GO:0006284">
    <property type="term" value="P:base-excision repair"/>
    <property type="evidence" value="ECO:0007669"/>
    <property type="project" value="InterPro"/>
</dbReference>
<keyword evidence="11" id="KW-0234">DNA repair</keyword>
<keyword evidence="14 18" id="KW-0326">Glycosidase</keyword>
<dbReference type="InterPro" id="IPR020629">
    <property type="entry name" value="FPG_Glyclase"/>
</dbReference>
<gene>
    <name evidence="18" type="primary">mutM</name>
    <name evidence="18" type="ORF">DF3PB_540009</name>
</gene>
<dbReference type="PROSITE" id="PS51066">
    <property type="entry name" value="ZF_FPG_2"/>
    <property type="match status" value="1"/>
</dbReference>
<dbReference type="Gene3D" id="3.20.190.10">
    <property type="entry name" value="MutM-like, N-terminal"/>
    <property type="match status" value="1"/>
</dbReference>
<keyword evidence="7" id="KW-0863">Zinc-finger</keyword>
<evidence type="ECO:0000256" key="14">
    <source>
        <dbReference type="ARBA" id="ARBA00023295"/>
    </source>
</evidence>
<dbReference type="GO" id="GO:0140078">
    <property type="term" value="F:class I DNA-(apurinic or apyrimidinic site) endonuclease activity"/>
    <property type="evidence" value="ECO:0007669"/>
    <property type="project" value="UniProtKB-EC"/>
</dbReference>
<evidence type="ECO:0000313" key="18">
    <source>
        <dbReference type="EMBL" id="SUS07951.1"/>
    </source>
</evidence>
<dbReference type="PROSITE" id="PS51068">
    <property type="entry name" value="FPG_CAT"/>
    <property type="match status" value="1"/>
</dbReference>
<keyword evidence="10" id="KW-0238">DNA-binding</keyword>
<evidence type="ECO:0000256" key="8">
    <source>
        <dbReference type="ARBA" id="ARBA00022801"/>
    </source>
</evidence>
<dbReference type="InterPro" id="IPR010979">
    <property type="entry name" value="Ribosomal_uS13-like_H2TH"/>
</dbReference>
<dbReference type="InterPro" id="IPR012319">
    <property type="entry name" value="FPG_cat"/>
</dbReference>
<evidence type="ECO:0000256" key="1">
    <source>
        <dbReference type="ARBA" id="ARBA00001668"/>
    </source>
</evidence>
<dbReference type="SMART" id="SM00898">
    <property type="entry name" value="Fapy_DNA_glyco"/>
    <property type="match status" value="1"/>
</dbReference>
<evidence type="ECO:0000256" key="2">
    <source>
        <dbReference type="ARBA" id="ARBA00001947"/>
    </source>
</evidence>
<evidence type="ECO:0000256" key="10">
    <source>
        <dbReference type="ARBA" id="ARBA00023125"/>
    </source>
</evidence>
<keyword evidence="8 18" id="KW-0378">Hydrolase</keyword>
<comment type="similarity">
    <text evidence="3">Belongs to the FPG family.</text>
</comment>
<feature type="domain" description="FPG-type" evidence="16">
    <location>
        <begin position="238"/>
        <end position="278"/>
    </location>
</feature>
<sequence length="278" mass="29929">MPELPEVETVRRGLMPALLGRSLSRVVVRRADLRFPLPRDFGRRSEGQRVLDIDRRGKYLLINLTGDWVWLVHLGMSGSFRFGADAGRLTHDHLVIGTDAGMEIAFHDPRRFGFMDLAAADAIDRHPRLVGLGVDPLSAGFTAAYLRSRLAGRRSALKMALMDQAVVAGMGNIYASESLFRAGLSPAREAGSVPARGLARLTAAIGAVFAEAIAAGGSSLKDHVQPSGELGCFQHSFAVYDRAGRPCPGCSCDADAAGGIQRIVQGGRATYYCPRRQL</sequence>
<dbReference type="InterPro" id="IPR015886">
    <property type="entry name" value="H2TH_FPG"/>
</dbReference>
<reference evidence="18" key="1">
    <citation type="submission" date="2018-07" db="EMBL/GenBank/DDBJ databases">
        <authorList>
            <person name="Quirk P.G."/>
            <person name="Krulwich T.A."/>
        </authorList>
    </citation>
    <scope>NUCLEOTIDE SEQUENCE</scope>
</reference>
<protein>
    <submittedName>
        <fullName evidence="18">Formamidopyrimidine/5-formyluracil/ 5-hydroxymethyluracil DNA glycosylase</fullName>
        <ecNumber evidence="18">3.2.2.23</ecNumber>
    </submittedName>
</protein>
<dbReference type="GO" id="GO:0034039">
    <property type="term" value="F:8-oxo-7,8-dihydroguanine DNA N-glycosylase activity"/>
    <property type="evidence" value="ECO:0007669"/>
    <property type="project" value="TreeGrafter"/>
</dbReference>
<dbReference type="EC" id="3.2.2.23" evidence="18"/>
<evidence type="ECO:0000256" key="15">
    <source>
        <dbReference type="ARBA" id="ARBA00044632"/>
    </source>
</evidence>
<keyword evidence="6" id="KW-0227">DNA damage</keyword>
<dbReference type="Pfam" id="PF06831">
    <property type="entry name" value="H2TH"/>
    <property type="match status" value="1"/>
</dbReference>
<dbReference type="SUPFAM" id="SSF81624">
    <property type="entry name" value="N-terminal domain of MutM-like DNA repair proteins"/>
    <property type="match status" value="1"/>
</dbReference>
<dbReference type="Gene3D" id="1.10.8.50">
    <property type="match status" value="1"/>
</dbReference>
<evidence type="ECO:0000256" key="12">
    <source>
        <dbReference type="ARBA" id="ARBA00023239"/>
    </source>
</evidence>
<dbReference type="SUPFAM" id="SSF46946">
    <property type="entry name" value="S13-like H2TH domain"/>
    <property type="match status" value="1"/>
</dbReference>
<keyword evidence="12" id="KW-0456">Lyase</keyword>
<keyword evidence="13" id="KW-0511">Multifunctional enzyme</keyword>
<dbReference type="EMBL" id="UIDG01000490">
    <property type="protein sequence ID" value="SUS07951.1"/>
    <property type="molecule type" value="Genomic_DNA"/>
</dbReference>
<dbReference type="InterPro" id="IPR000214">
    <property type="entry name" value="Znf_DNA_glyclase/AP_lyase"/>
</dbReference>
<dbReference type="CDD" id="cd08966">
    <property type="entry name" value="EcFpg-like_N"/>
    <property type="match status" value="1"/>
</dbReference>
<dbReference type="AlphaFoldDB" id="A0A380TJS7"/>
<dbReference type="HAMAP" id="MF_00103">
    <property type="entry name" value="Fapy_DNA_glycosyl"/>
    <property type="match status" value="1"/>
</dbReference>
<evidence type="ECO:0000256" key="5">
    <source>
        <dbReference type="ARBA" id="ARBA00022723"/>
    </source>
</evidence>
<comment type="subunit">
    <text evidence="4">Monomer.</text>
</comment>
<evidence type="ECO:0000256" key="6">
    <source>
        <dbReference type="ARBA" id="ARBA00022763"/>
    </source>
</evidence>
<comment type="catalytic activity">
    <reaction evidence="1">
        <text>Hydrolysis of DNA containing ring-opened 7-methylguanine residues, releasing 2,6-diamino-4-hydroxy-5-(N-methyl)formamidopyrimidine.</text>
        <dbReference type="EC" id="3.2.2.23"/>
    </reaction>
</comment>
<dbReference type="NCBIfam" id="TIGR00577">
    <property type="entry name" value="fpg"/>
    <property type="match status" value="1"/>
</dbReference>
<accession>A0A380TJS7</accession>
<dbReference type="GO" id="GO:0008270">
    <property type="term" value="F:zinc ion binding"/>
    <property type="evidence" value="ECO:0007669"/>
    <property type="project" value="UniProtKB-KW"/>
</dbReference>
<feature type="domain" description="Formamidopyrimidine-DNA glycosylase catalytic" evidence="17">
    <location>
        <begin position="2"/>
        <end position="113"/>
    </location>
</feature>
<dbReference type="PANTHER" id="PTHR22993">
    <property type="entry name" value="FORMAMIDOPYRIMIDINE-DNA GLYCOSYLASE"/>
    <property type="match status" value="1"/>
</dbReference>
<evidence type="ECO:0000256" key="3">
    <source>
        <dbReference type="ARBA" id="ARBA00009409"/>
    </source>
</evidence>
<evidence type="ECO:0000259" key="16">
    <source>
        <dbReference type="PROSITE" id="PS51066"/>
    </source>
</evidence>
<proteinExistence type="inferred from homology"/>
<dbReference type="SMART" id="SM01232">
    <property type="entry name" value="H2TH"/>
    <property type="match status" value="1"/>
</dbReference>
<dbReference type="InterPro" id="IPR035937">
    <property type="entry name" value="FPG_N"/>
</dbReference>
<name>A0A380TJS7_9ZZZZ</name>
<comment type="cofactor">
    <cofactor evidence="2">
        <name>Zn(2+)</name>
        <dbReference type="ChEBI" id="CHEBI:29105"/>
    </cofactor>
</comment>
<dbReference type="SUPFAM" id="SSF57716">
    <property type="entry name" value="Glucocorticoid receptor-like (DNA-binding domain)"/>
    <property type="match status" value="1"/>
</dbReference>
<evidence type="ECO:0000256" key="11">
    <source>
        <dbReference type="ARBA" id="ARBA00023204"/>
    </source>
</evidence>
<comment type="catalytic activity">
    <reaction evidence="15">
        <text>2'-deoxyribonucleotide-(2'-deoxyribose 5'-phosphate)-2'-deoxyribonucleotide-DNA = a 3'-end 2'-deoxyribonucleotide-(2,3-dehydro-2,3-deoxyribose 5'-phosphate)-DNA + a 5'-end 5'-phospho-2'-deoxyribonucleoside-DNA + H(+)</text>
        <dbReference type="Rhea" id="RHEA:66592"/>
        <dbReference type="Rhea" id="RHEA-COMP:13180"/>
        <dbReference type="Rhea" id="RHEA-COMP:16897"/>
        <dbReference type="Rhea" id="RHEA-COMP:17067"/>
        <dbReference type="ChEBI" id="CHEBI:15378"/>
        <dbReference type="ChEBI" id="CHEBI:136412"/>
        <dbReference type="ChEBI" id="CHEBI:157695"/>
        <dbReference type="ChEBI" id="CHEBI:167181"/>
        <dbReference type="EC" id="4.2.99.18"/>
    </reaction>
</comment>
<evidence type="ECO:0000256" key="4">
    <source>
        <dbReference type="ARBA" id="ARBA00011245"/>
    </source>
</evidence>
<keyword evidence="9" id="KW-0862">Zinc</keyword>
<evidence type="ECO:0000256" key="13">
    <source>
        <dbReference type="ARBA" id="ARBA00023268"/>
    </source>
</evidence>
<dbReference type="FunFam" id="1.10.8.50:FF:000003">
    <property type="entry name" value="Formamidopyrimidine-DNA glycosylase"/>
    <property type="match status" value="1"/>
</dbReference>
<evidence type="ECO:0000259" key="17">
    <source>
        <dbReference type="PROSITE" id="PS51068"/>
    </source>
</evidence>
<organism evidence="18">
    <name type="scientific">metagenome</name>
    <dbReference type="NCBI Taxonomy" id="256318"/>
    <lineage>
        <taxon>unclassified sequences</taxon>
        <taxon>metagenomes</taxon>
    </lineage>
</organism>
<evidence type="ECO:0000256" key="9">
    <source>
        <dbReference type="ARBA" id="ARBA00022833"/>
    </source>
</evidence>
<keyword evidence="5" id="KW-0479">Metal-binding</keyword>
<dbReference type="NCBIfam" id="NF002211">
    <property type="entry name" value="PRK01103.1"/>
    <property type="match status" value="1"/>
</dbReference>